<dbReference type="PANTHER" id="PTHR10430">
    <property type="entry name" value="PEROXIREDOXIN"/>
    <property type="match status" value="1"/>
</dbReference>
<name>A0A0F9US96_9ZZZZ</name>
<keyword evidence="4" id="KW-0676">Redox-active center</keyword>
<evidence type="ECO:0000256" key="4">
    <source>
        <dbReference type="ARBA" id="ARBA00023284"/>
    </source>
</evidence>
<dbReference type="GO" id="GO:0042744">
    <property type="term" value="P:hydrogen peroxide catabolic process"/>
    <property type="evidence" value="ECO:0007669"/>
    <property type="project" value="TreeGrafter"/>
</dbReference>
<feature type="region of interest" description="Disordered" evidence="5">
    <location>
        <begin position="1"/>
        <end position="21"/>
    </location>
</feature>
<organism evidence="7">
    <name type="scientific">marine sediment metagenome</name>
    <dbReference type="NCBI Taxonomy" id="412755"/>
    <lineage>
        <taxon>unclassified sequences</taxon>
        <taxon>metagenomes</taxon>
        <taxon>ecological metagenomes</taxon>
    </lineage>
</organism>
<evidence type="ECO:0000313" key="7">
    <source>
        <dbReference type="EMBL" id="KKN90347.1"/>
    </source>
</evidence>
<evidence type="ECO:0000256" key="2">
    <source>
        <dbReference type="ARBA" id="ARBA00022862"/>
    </source>
</evidence>
<dbReference type="GO" id="GO:0045454">
    <property type="term" value="P:cell redox homeostasis"/>
    <property type="evidence" value="ECO:0007669"/>
    <property type="project" value="TreeGrafter"/>
</dbReference>
<dbReference type="AlphaFoldDB" id="A0A0F9US96"/>
<dbReference type="InterPro" id="IPR013766">
    <property type="entry name" value="Thioredoxin_domain"/>
</dbReference>
<proteinExistence type="predicted"/>
<feature type="domain" description="Thioredoxin" evidence="6">
    <location>
        <begin position="3"/>
        <end position="162"/>
    </location>
</feature>
<protein>
    <recommendedName>
        <fullName evidence="6">Thioredoxin domain-containing protein</fullName>
    </recommendedName>
</protein>
<dbReference type="GO" id="GO:0034599">
    <property type="term" value="P:cellular response to oxidative stress"/>
    <property type="evidence" value="ECO:0007669"/>
    <property type="project" value="InterPro"/>
</dbReference>
<evidence type="ECO:0000259" key="6">
    <source>
        <dbReference type="PROSITE" id="PS51352"/>
    </source>
</evidence>
<keyword evidence="3" id="KW-0560">Oxidoreductase</keyword>
<dbReference type="InterPro" id="IPR013740">
    <property type="entry name" value="Redoxin"/>
</dbReference>
<evidence type="ECO:0000256" key="3">
    <source>
        <dbReference type="ARBA" id="ARBA00023002"/>
    </source>
</evidence>
<keyword evidence="1" id="KW-0575">Peroxidase</keyword>
<sequence>MTISQGDTLPDATLVQMGPDGPKPVQMADKLKGRKVVVFAVPGAYTPTCDSAHVPSFVRTKDQFDAKGVDEVICVSCNDPFVMAAWGESTGATAAGITMLADASSAFTKAIGMEFSAEPAGLISRSKRYAMLVDDGKVTLFQAEVQAGVCDMSGGEALLDNM</sequence>
<dbReference type="PANTHER" id="PTHR10430:SF16">
    <property type="entry name" value="PEROXIREDOXIN-5, MITOCHONDRIAL"/>
    <property type="match status" value="1"/>
</dbReference>
<reference evidence="7" key="1">
    <citation type="journal article" date="2015" name="Nature">
        <title>Complex archaea that bridge the gap between prokaryotes and eukaryotes.</title>
        <authorList>
            <person name="Spang A."/>
            <person name="Saw J.H."/>
            <person name="Jorgensen S.L."/>
            <person name="Zaremba-Niedzwiedzka K."/>
            <person name="Martijn J."/>
            <person name="Lind A.E."/>
            <person name="van Eijk R."/>
            <person name="Schleper C."/>
            <person name="Guy L."/>
            <person name="Ettema T.J."/>
        </authorList>
    </citation>
    <scope>NUCLEOTIDE SEQUENCE</scope>
</reference>
<dbReference type="EMBL" id="LAZR01000111">
    <property type="protein sequence ID" value="KKN90347.1"/>
    <property type="molecule type" value="Genomic_DNA"/>
</dbReference>
<comment type="caution">
    <text evidence="7">The sequence shown here is derived from an EMBL/GenBank/DDBJ whole genome shotgun (WGS) entry which is preliminary data.</text>
</comment>
<dbReference type="PROSITE" id="PS51352">
    <property type="entry name" value="THIOREDOXIN_2"/>
    <property type="match status" value="1"/>
</dbReference>
<dbReference type="GO" id="GO:0008379">
    <property type="term" value="F:thioredoxin peroxidase activity"/>
    <property type="evidence" value="ECO:0007669"/>
    <property type="project" value="InterPro"/>
</dbReference>
<dbReference type="CDD" id="cd03013">
    <property type="entry name" value="PRX5_like"/>
    <property type="match status" value="1"/>
</dbReference>
<gene>
    <name evidence="7" type="ORF">LCGC14_0229600</name>
</gene>
<dbReference type="FunFam" id="3.40.30.10:FF:000020">
    <property type="entry name" value="Peroxiredoxin"/>
    <property type="match status" value="1"/>
</dbReference>
<dbReference type="GO" id="GO:0005737">
    <property type="term" value="C:cytoplasm"/>
    <property type="evidence" value="ECO:0007669"/>
    <property type="project" value="TreeGrafter"/>
</dbReference>
<evidence type="ECO:0000256" key="5">
    <source>
        <dbReference type="SAM" id="MobiDB-lite"/>
    </source>
</evidence>
<accession>A0A0F9US96</accession>
<keyword evidence="2" id="KW-0049">Antioxidant</keyword>
<evidence type="ECO:0000256" key="1">
    <source>
        <dbReference type="ARBA" id="ARBA00022559"/>
    </source>
</evidence>
<dbReference type="InterPro" id="IPR036249">
    <property type="entry name" value="Thioredoxin-like_sf"/>
</dbReference>
<dbReference type="Gene3D" id="3.40.30.10">
    <property type="entry name" value="Glutaredoxin"/>
    <property type="match status" value="1"/>
</dbReference>
<dbReference type="Pfam" id="PF08534">
    <property type="entry name" value="Redoxin"/>
    <property type="match status" value="1"/>
</dbReference>
<dbReference type="InterPro" id="IPR037944">
    <property type="entry name" value="PRX5-like"/>
</dbReference>
<dbReference type="SUPFAM" id="SSF52833">
    <property type="entry name" value="Thioredoxin-like"/>
    <property type="match status" value="1"/>
</dbReference>